<protein>
    <submittedName>
        <fullName evidence="2">Predicted transcriptional regulator</fullName>
    </submittedName>
</protein>
<name>A0A1I6GPS8_9EURY</name>
<evidence type="ECO:0000313" key="3">
    <source>
        <dbReference type="Proteomes" id="UP000198531"/>
    </source>
</evidence>
<accession>A0A1I6GPS8</accession>
<keyword evidence="3" id="KW-1185">Reference proteome</keyword>
<dbReference type="InterPro" id="IPR036390">
    <property type="entry name" value="WH_DNA-bd_sf"/>
</dbReference>
<dbReference type="AlphaFoldDB" id="A0A1I6GPS8"/>
<proteinExistence type="predicted"/>
<reference evidence="3" key="1">
    <citation type="submission" date="2016-10" db="EMBL/GenBank/DDBJ databases">
        <authorList>
            <person name="Varghese N."/>
            <person name="Submissions S."/>
        </authorList>
    </citation>
    <scope>NUCLEOTIDE SEQUENCE [LARGE SCALE GENOMIC DNA]</scope>
    <source>
        <strain evidence="3">CGMCC 1.7736</strain>
    </source>
</reference>
<evidence type="ECO:0000256" key="1">
    <source>
        <dbReference type="SAM" id="MobiDB-lite"/>
    </source>
</evidence>
<feature type="compositionally biased region" description="Basic and acidic residues" evidence="1">
    <location>
        <begin position="88"/>
        <end position="98"/>
    </location>
</feature>
<dbReference type="EMBL" id="FOYT01000001">
    <property type="protein sequence ID" value="SFR44204.1"/>
    <property type="molecule type" value="Genomic_DNA"/>
</dbReference>
<dbReference type="SUPFAM" id="SSF46785">
    <property type="entry name" value="Winged helix' DNA-binding domain"/>
    <property type="match status" value="1"/>
</dbReference>
<sequence length="110" mass="12298">MWFQSGRRRDLCAILYDAGELRGQKLKTRLEAHYETRLDPQSFYGTLDALVSKGYLARRTEGIADVYELTDPGAAGVEAHYDWLTERVEGGERRRDGESAGADANADATE</sequence>
<evidence type="ECO:0000313" key="2">
    <source>
        <dbReference type="EMBL" id="SFR44204.1"/>
    </source>
</evidence>
<dbReference type="RefSeq" id="WP_089806019.1">
    <property type="nucleotide sequence ID" value="NZ_FOYT01000001.1"/>
</dbReference>
<dbReference type="Proteomes" id="UP000198531">
    <property type="component" value="Unassembled WGS sequence"/>
</dbReference>
<dbReference type="Gene3D" id="1.10.10.10">
    <property type="entry name" value="Winged helix-like DNA-binding domain superfamily/Winged helix DNA-binding domain"/>
    <property type="match status" value="1"/>
</dbReference>
<dbReference type="OrthoDB" id="224705at2157"/>
<dbReference type="InterPro" id="IPR036388">
    <property type="entry name" value="WH-like_DNA-bd_sf"/>
</dbReference>
<feature type="region of interest" description="Disordered" evidence="1">
    <location>
        <begin position="88"/>
        <end position="110"/>
    </location>
</feature>
<gene>
    <name evidence="2" type="ORF">SAMN04487947_1487</name>
</gene>
<organism evidence="2 3">
    <name type="scientific">Halogeometricum rufum</name>
    <dbReference type="NCBI Taxonomy" id="553469"/>
    <lineage>
        <taxon>Archaea</taxon>
        <taxon>Methanobacteriati</taxon>
        <taxon>Methanobacteriota</taxon>
        <taxon>Stenosarchaea group</taxon>
        <taxon>Halobacteria</taxon>
        <taxon>Halobacteriales</taxon>
        <taxon>Haloferacaceae</taxon>
        <taxon>Halogeometricum</taxon>
    </lineage>
</organism>